<evidence type="ECO:0000256" key="7">
    <source>
        <dbReference type="ARBA" id="ARBA00022946"/>
    </source>
</evidence>
<dbReference type="Proteomes" id="UP000887568">
    <property type="component" value="Unplaced"/>
</dbReference>
<reference evidence="15" key="1">
    <citation type="submission" date="2022-11" db="UniProtKB">
        <authorList>
            <consortium name="EnsemblMetazoa"/>
        </authorList>
    </citation>
    <scope>IDENTIFICATION</scope>
</reference>
<dbReference type="PANTHER" id="PTHR43876">
    <property type="entry name" value="UBIQUINONE BIOSYNTHESIS MONOOXYGENASE COQ6, MITOCHONDRIAL"/>
    <property type="match status" value="1"/>
</dbReference>
<dbReference type="InterPro" id="IPR051205">
    <property type="entry name" value="UbiH/COQ6_monooxygenase"/>
</dbReference>
<comment type="similarity">
    <text evidence="2 12">Belongs to the UbiH/COQ6 family.</text>
</comment>
<dbReference type="GO" id="GO:0071949">
    <property type="term" value="F:FAD binding"/>
    <property type="evidence" value="ECO:0007669"/>
    <property type="project" value="InterPro"/>
</dbReference>
<keyword evidence="9 12" id="KW-0503">Monooxygenase</keyword>
<evidence type="ECO:0000256" key="9">
    <source>
        <dbReference type="ARBA" id="ARBA00023033"/>
    </source>
</evidence>
<dbReference type="SUPFAM" id="SSF51905">
    <property type="entry name" value="FAD/NAD(P)-binding domain"/>
    <property type="match status" value="1"/>
</dbReference>
<dbReference type="InterPro" id="IPR036188">
    <property type="entry name" value="FAD/NAD-bd_sf"/>
</dbReference>
<evidence type="ECO:0000256" key="2">
    <source>
        <dbReference type="ARBA" id="ARBA00005349"/>
    </source>
</evidence>
<dbReference type="OMA" id="VKQMQVW"/>
<dbReference type="PANTHER" id="PTHR43876:SF7">
    <property type="entry name" value="UBIQUINONE BIOSYNTHESIS MONOOXYGENASE COQ6, MITOCHONDRIAL"/>
    <property type="match status" value="1"/>
</dbReference>
<dbReference type="EC" id="1.14.15.46" evidence="12"/>
<keyword evidence="11 12" id="KW-0472">Membrane</keyword>
<dbReference type="EC" id="1.14.15.45" evidence="12"/>
<evidence type="ECO:0000256" key="6">
    <source>
        <dbReference type="ARBA" id="ARBA00022827"/>
    </source>
</evidence>
<comment type="cofactor">
    <cofactor evidence="1 12">
        <name>FAD</name>
        <dbReference type="ChEBI" id="CHEBI:57692"/>
    </cofactor>
</comment>
<dbReference type="InterPro" id="IPR000689">
    <property type="entry name" value="UbQ_mOase_COQ6"/>
</dbReference>
<dbReference type="CTD" id="51004"/>
<proteinExistence type="inferred from homology"/>
<evidence type="ECO:0000256" key="11">
    <source>
        <dbReference type="ARBA" id="ARBA00023136"/>
    </source>
</evidence>
<dbReference type="RefSeq" id="XP_038072685.1">
    <property type="nucleotide sequence ID" value="XM_038216757.1"/>
</dbReference>
<dbReference type="NCBIfam" id="TIGR01989">
    <property type="entry name" value="COQ6"/>
    <property type="match status" value="1"/>
</dbReference>
<dbReference type="OrthoDB" id="683240at2759"/>
<dbReference type="FunFam" id="3.50.50.60:FF:000086">
    <property type="entry name" value="Ubiquinone biosynthesis monooxygenase COQ6, mitochondrial"/>
    <property type="match status" value="1"/>
</dbReference>
<dbReference type="PRINTS" id="PR00420">
    <property type="entry name" value="RNGMNOXGNASE"/>
</dbReference>
<comment type="subcellular location">
    <subcellularLocation>
        <location evidence="12">Mitochondrion inner membrane</location>
        <topology evidence="12">Peripheral membrane protein</topology>
        <orientation evidence="12">Matrix side</orientation>
    </subcellularLocation>
</comment>
<evidence type="ECO:0000256" key="5">
    <source>
        <dbReference type="ARBA" id="ARBA00022792"/>
    </source>
</evidence>
<feature type="region of interest" description="Disordered" evidence="13">
    <location>
        <begin position="108"/>
        <end position="134"/>
    </location>
</feature>
<keyword evidence="7" id="KW-0809">Transit peptide</keyword>
<evidence type="ECO:0000313" key="16">
    <source>
        <dbReference type="Proteomes" id="UP000887568"/>
    </source>
</evidence>
<protein>
    <recommendedName>
        <fullName evidence="12">Ubiquinone biosynthesis monooxygenase COQ6, mitochondrial</fullName>
        <ecNumber evidence="12">1.14.15.45</ecNumber>
    </recommendedName>
    <alternativeName>
        <fullName evidence="12">2-methoxy-6-polyprenolphenol 4-hydroxylase</fullName>
        <ecNumber evidence="12">1.14.15.46</ecNumber>
    </alternativeName>
</protein>
<dbReference type="NCBIfam" id="TIGR01988">
    <property type="entry name" value="Ubi-OHases"/>
    <property type="match status" value="1"/>
</dbReference>
<evidence type="ECO:0000256" key="3">
    <source>
        <dbReference type="ARBA" id="ARBA00022630"/>
    </source>
</evidence>
<evidence type="ECO:0000313" key="15">
    <source>
        <dbReference type="EnsemblMetazoa" id="XP_038072685.1"/>
    </source>
</evidence>
<keyword evidence="16" id="KW-1185">Reference proteome</keyword>
<keyword evidence="8 12" id="KW-0560">Oxidoreductase</keyword>
<evidence type="ECO:0000256" key="1">
    <source>
        <dbReference type="ARBA" id="ARBA00001974"/>
    </source>
</evidence>
<evidence type="ECO:0000256" key="10">
    <source>
        <dbReference type="ARBA" id="ARBA00023128"/>
    </source>
</evidence>
<dbReference type="GO" id="GO:0016712">
    <property type="term" value="F:oxidoreductase activity, acting on paired donors, with incorporation or reduction of molecular oxygen, reduced flavin or flavoprotein as one donor, and incorporation of one atom of oxygen"/>
    <property type="evidence" value="ECO:0007669"/>
    <property type="project" value="UniProtKB-UniRule"/>
</dbReference>
<comment type="function">
    <text evidence="12">FAD-dependent monooxygenase required for two non-consecutive steps during ubiquinone biosynthesis. Required for the C5-ring hydroxylation during ubiquinone biosynthesis by catalyzing the hydroxylation of 4-hydroxy-3-(all-trans-polyprenyl)benzoic acid to 3,4-dihydroxy-5-(all-trans-polyprenyl)benzoic acid. Also acts downstream of coq4, for the C1-hydroxylation during ubiquinone biosynthesis by catalyzing the hydroxylation of 2-methoxy-6-(all-trans-polyprenyl)phenol to 2-methoxy-6-(all-trans-polyprenyl)benzene-1,4-diol. The electrons required for the hydroxylation reaction are funneled indirectly to coq6 from NADPH via a ferredoxin/ferredoxin reductase system.</text>
</comment>
<dbReference type="AlphaFoldDB" id="A0A914BA20"/>
<keyword evidence="6 12" id="KW-0274">FAD</keyword>
<organism evidence="15 16">
    <name type="scientific">Patiria miniata</name>
    <name type="common">Bat star</name>
    <name type="synonym">Asterina miniata</name>
    <dbReference type="NCBI Taxonomy" id="46514"/>
    <lineage>
        <taxon>Eukaryota</taxon>
        <taxon>Metazoa</taxon>
        <taxon>Echinodermata</taxon>
        <taxon>Eleutherozoa</taxon>
        <taxon>Asterozoa</taxon>
        <taxon>Asteroidea</taxon>
        <taxon>Valvatacea</taxon>
        <taxon>Valvatida</taxon>
        <taxon>Asterinidae</taxon>
        <taxon>Patiria</taxon>
    </lineage>
</organism>
<accession>A0A914BA20</accession>
<dbReference type="Pfam" id="PF01494">
    <property type="entry name" value="FAD_binding_3"/>
    <property type="match status" value="2"/>
</dbReference>
<dbReference type="GO" id="GO:0106364">
    <property type="term" value="F:4-hydroxy-3-all-trans-polyprenylbenzoate oxygenase activity"/>
    <property type="evidence" value="ECO:0007669"/>
    <property type="project" value="UniProtKB-EC"/>
</dbReference>
<dbReference type="GO" id="GO:0031314">
    <property type="term" value="C:extrinsic component of mitochondrial inner membrane"/>
    <property type="evidence" value="ECO:0007669"/>
    <property type="project" value="UniProtKB-UniRule"/>
</dbReference>
<evidence type="ECO:0000259" key="14">
    <source>
        <dbReference type="Pfam" id="PF01494"/>
    </source>
</evidence>
<dbReference type="EnsemblMetazoa" id="XM_038216757.1">
    <property type="protein sequence ID" value="XP_038072685.1"/>
    <property type="gene ID" value="LOC119741087"/>
</dbReference>
<dbReference type="GO" id="GO:0120538">
    <property type="term" value="F:2-methoxy-6-polyprenolphenol 4-hydroxylase activity"/>
    <property type="evidence" value="ECO:0007669"/>
    <property type="project" value="UniProtKB-EC"/>
</dbReference>
<feature type="domain" description="FAD-binding" evidence="14">
    <location>
        <begin position="143"/>
        <end position="415"/>
    </location>
</feature>
<dbReference type="FunFam" id="3.50.50.60:FF:000021">
    <property type="entry name" value="Ubiquinone biosynthesis monooxygenase COQ6"/>
    <property type="match status" value="1"/>
</dbReference>
<comment type="catalytic activity">
    <reaction evidence="12">
        <text>a 4-hydroxy-3-(all-trans-polyprenyl)benzoate + 2 reduced [2Fe-2S]-[ferredoxin] + O2 + 2 H(+) = a 3,4-dihydroxy-5-(all-trans-polyprenyl)benzoate + 2 oxidized [2Fe-2S]-[ferredoxin] + H2O</text>
        <dbReference type="Rhea" id="RHEA:81195"/>
        <dbReference type="Rhea" id="RHEA-COMP:9514"/>
        <dbReference type="Rhea" id="RHEA-COMP:10000"/>
        <dbReference type="Rhea" id="RHEA-COMP:10001"/>
        <dbReference type="Rhea" id="RHEA-COMP:10930"/>
        <dbReference type="ChEBI" id="CHEBI:15377"/>
        <dbReference type="ChEBI" id="CHEBI:15378"/>
        <dbReference type="ChEBI" id="CHEBI:15379"/>
        <dbReference type="ChEBI" id="CHEBI:33737"/>
        <dbReference type="ChEBI" id="CHEBI:33738"/>
        <dbReference type="ChEBI" id="CHEBI:64694"/>
        <dbReference type="ChEBI" id="CHEBI:78396"/>
        <dbReference type="EC" id="1.14.15.45"/>
    </reaction>
</comment>
<sequence length="579" mass="62717">MTQARQGNLQTKAGSFFDFLLHYFRCHKILNSDVVMQLSTAAGKRVGLLLNALLRGVRCNHEATLTSLCTIQVRQHSASAQSTNTTRLHSNFLSSSATRTSLPSVRSLCSHGNSKGISGSESSDGGAEVGARSDNEPRVPFYDIVIVGGGMTGRAMACALGLEASLDPYKILMVEGASQPKPLPEDLSDSEYSNRVCALSQGSVDLLSSIGAWSHMVIHRVQPVRSMQVWDACSDAAISFRSEPEAGQDLAFIVENDVTVDALSRQLEKLGSRVKMMYNNSVKEIKVPDQTLSDQESWVKVELASGKILKTRILIGADGSNSVIRRLCDIPYVHWQYDQSAVVATLRLSEPTENVVAWQRFLPTGPIAMLPLTNEMSSLVWSTSHSQAESLMHMNEEQFVDEVNDAFWDDSRKDQIATSAGQFMNSVLSLVRPDGSGVRQLPPSVSSISPASRAMFPLSLGHASHYVKPRIALIGDAAHRVHPMAGQGVNLGFGDVACLRDSLVSAASTGKDLGCLSHLLEYETSRQRAVIPVVAVIDGLKRLYSTDNPLAVLARSLGLQATNAMVPLKQQIITMATGR</sequence>
<dbReference type="HAMAP" id="MF_03193">
    <property type="entry name" value="COQ6_monooxygenase"/>
    <property type="match status" value="1"/>
</dbReference>
<keyword evidence="3 12" id="KW-0285">Flavoprotein</keyword>
<evidence type="ECO:0000256" key="8">
    <source>
        <dbReference type="ARBA" id="ARBA00023002"/>
    </source>
</evidence>
<dbReference type="InterPro" id="IPR002938">
    <property type="entry name" value="FAD-bd"/>
</dbReference>
<comment type="catalytic activity">
    <reaction evidence="12">
        <text>a 2-methoxy-6-(all-trans-polyprenyl)phenol + 2 reduced [2Fe-2S]-[ferredoxin] + O2 + 2 H(+) = a 2-methoxy-6-(all-trans-polyprenyl)benzene-1,4-diol + 2 oxidized [2Fe-2S]-[ferredoxin] + H2O</text>
        <dbReference type="Rhea" id="RHEA:81183"/>
        <dbReference type="Rhea" id="RHEA-COMP:9551"/>
        <dbReference type="Rhea" id="RHEA-COMP:10000"/>
        <dbReference type="Rhea" id="RHEA-COMP:10001"/>
        <dbReference type="Rhea" id="RHEA-COMP:10858"/>
        <dbReference type="ChEBI" id="CHEBI:15377"/>
        <dbReference type="ChEBI" id="CHEBI:15378"/>
        <dbReference type="ChEBI" id="CHEBI:15379"/>
        <dbReference type="ChEBI" id="CHEBI:33737"/>
        <dbReference type="ChEBI" id="CHEBI:33738"/>
        <dbReference type="ChEBI" id="CHEBI:62731"/>
        <dbReference type="ChEBI" id="CHEBI:84166"/>
        <dbReference type="EC" id="1.14.15.46"/>
    </reaction>
</comment>
<comment type="subunit">
    <text evidence="12">Component of a multi-subunit COQ enzyme complex.</text>
</comment>
<dbReference type="Gene3D" id="3.50.50.60">
    <property type="entry name" value="FAD/NAD(P)-binding domain"/>
    <property type="match status" value="2"/>
</dbReference>
<keyword evidence="5 12" id="KW-0999">Mitochondrion inner membrane</keyword>
<evidence type="ECO:0000256" key="12">
    <source>
        <dbReference type="HAMAP-Rule" id="MF_03193"/>
    </source>
</evidence>
<dbReference type="GeneID" id="119741087"/>
<name>A0A914BA20_PATMI</name>
<evidence type="ECO:0000256" key="13">
    <source>
        <dbReference type="SAM" id="MobiDB-lite"/>
    </source>
</evidence>
<keyword evidence="4 12" id="KW-0831">Ubiquinone biosynthesis</keyword>
<feature type="domain" description="FAD-binding" evidence="14">
    <location>
        <begin position="456"/>
        <end position="529"/>
    </location>
</feature>
<dbReference type="InterPro" id="IPR010971">
    <property type="entry name" value="UbiH/COQ6"/>
</dbReference>
<keyword evidence="10 12" id="KW-0496">Mitochondrion</keyword>
<evidence type="ECO:0000256" key="4">
    <source>
        <dbReference type="ARBA" id="ARBA00022688"/>
    </source>
</evidence>
<comment type="pathway">
    <text evidence="12">Cofactor biosynthesis; ubiquinone biosynthesis.</text>
</comment>
<feature type="compositionally biased region" description="Polar residues" evidence="13">
    <location>
        <begin position="110"/>
        <end position="123"/>
    </location>
</feature>